<protein>
    <submittedName>
        <fullName evidence="8">MFS transporter</fullName>
    </submittedName>
</protein>
<feature type="transmembrane region" description="Helical" evidence="6">
    <location>
        <begin position="265"/>
        <end position="286"/>
    </location>
</feature>
<comment type="subcellular location">
    <subcellularLocation>
        <location evidence="1">Cell membrane</location>
        <topology evidence="1">Multi-pass membrane protein</topology>
    </subcellularLocation>
</comment>
<feature type="transmembrane region" description="Helical" evidence="6">
    <location>
        <begin position="44"/>
        <end position="66"/>
    </location>
</feature>
<evidence type="ECO:0000313" key="9">
    <source>
        <dbReference type="Proteomes" id="UP000289411"/>
    </source>
</evidence>
<dbReference type="SUPFAM" id="SSF103473">
    <property type="entry name" value="MFS general substrate transporter"/>
    <property type="match status" value="1"/>
</dbReference>
<dbReference type="CDD" id="cd17319">
    <property type="entry name" value="MFS_ExuT_GudP_like"/>
    <property type="match status" value="1"/>
</dbReference>
<dbReference type="PIRSF" id="PIRSF002808">
    <property type="entry name" value="Hexose_phosphate_transp"/>
    <property type="match status" value="1"/>
</dbReference>
<feature type="transmembrane region" description="Helical" evidence="6">
    <location>
        <begin position="386"/>
        <end position="408"/>
    </location>
</feature>
<reference evidence="8 9" key="2">
    <citation type="submission" date="2019-02" db="EMBL/GenBank/DDBJ databases">
        <title>'Lichenibacterium ramalinii' gen. nov. sp. nov., 'Lichenibacterium minor' gen. nov. sp. nov.</title>
        <authorList>
            <person name="Pankratov T."/>
        </authorList>
    </citation>
    <scope>NUCLEOTIDE SEQUENCE [LARGE SCALE GENOMIC DNA]</scope>
    <source>
        <strain evidence="8 9">RmlP001</strain>
    </source>
</reference>
<organism evidence="8 9">
    <name type="scientific">Lichenibacterium ramalinae</name>
    <dbReference type="NCBI Taxonomy" id="2316527"/>
    <lineage>
        <taxon>Bacteria</taxon>
        <taxon>Pseudomonadati</taxon>
        <taxon>Pseudomonadota</taxon>
        <taxon>Alphaproteobacteria</taxon>
        <taxon>Hyphomicrobiales</taxon>
        <taxon>Lichenihabitantaceae</taxon>
        <taxon>Lichenibacterium</taxon>
    </lineage>
</organism>
<keyword evidence="3 6" id="KW-0812">Transmembrane</keyword>
<feature type="domain" description="Major facilitator superfamily (MFS) profile" evidence="7">
    <location>
        <begin position="7"/>
        <end position="412"/>
    </location>
</feature>
<keyword evidence="4 6" id="KW-1133">Transmembrane helix</keyword>
<dbReference type="PANTHER" id="PTHR11662:SF399">
    <property type="entry name" value="FI19708P1-RELATED"/>
    <property type="match status" value="1"/>
</dbReference>
<dbReference type="AlphaFoldDB" id="A0A4Q2R798"/>
<reference evidence="8 9" key="1">
    <citation type="submission" date="2018-09" db="EMBL/GenBank/DDBJ databases">
        <authorList>
            <person name="Grouzdev D.S."/>
            <person name="Krutkina M.S."/>
        </authorList>
    </citation>
    <scope>NUCLEOTIDE SEQUENCE [LARGE SCALE GENOMIC DNA]</scope>
    <source>
        <strain evidence="8 9">RmlP001</strain>
    </source>
</reference>
<feature type="transmembrane region" description="Helical" evidence="6">
    <location>
        <begin position="298"/>
        <end position="317"/>
    </location>
</feature>
<feature type="transmembrane region" description="Helical" evidence="6">
    <location>
        <begin position="78"/>
        <end position="104"/>
    </location>
</feature>
<dbReference type="GO" id="GO:0022857">
    <property type="term" value="F:transmembrane transporter activity"/>
    <property type="evidence" value="ECO:0007669"/>
    <property type="project" value="InterPro"/>
</dbReference>
<evidence type="ECO:0000256" key="1">
    <source>
        <dbReference type="ARBA" id="ARBA00004651"/>
    </source>
</evidence>
<feature type="transmembrane region" description="Helical" evidence="6">
    <location>
        <begin position="157"/>
        <end position="180"/>
    </location>
</feature>
<keyword evidence="9" id="KW-1185">Reference proteome</keyword>
<dbReference type="PROSITE" id="PS50850">
    <property type="entry name" value="MFS"/>
    <property type="match status" value="1"/>
</dbReference>
<feature type="transmembrane region" description="Helical" evidence="6">
    <location>
        <begin position="323"/>
        <end position="345"/>
    </location>
</feature>
<dbReference type="InterPro" id="IPR020846">
    <property type="entry name" value="MFS_dom"/>
</dbReference>
<proteinExistence type="predicted"/>
<dbReference type="InterPro" id="IPR036259">
    <property type="entry name" value="MFS_trans_sf"/>
</dbReference>
<dbReference type="RefSeq" id="WP_129221735.1">
    <property type="nucleotide sequence ID" value="NZ_QYBC01000027.1"/>
</dbReference>
<dbReference type="InterPro" id="IPR011701">
    <property type="entry name" value="MFS"/>
</dbReference>
<evidence type="ECO:0000313" key="8">
    <source>
        <dbReference type="EMBL" id="RYB01831.1"/>
    </source>
</evidence>
<keyword evidence="5 6" id="KW-0472">Membrane</keyword>
<dbReference type="Gene3D" id="1.20.1250.20">
    <property type="entry name" value="MFS general substrate transporter like domains"/>
    <property type="match status" value="2"/>
</dbReference>
<gene>
    <name evidence="8" type="ORF">D3272_23870</name>
</gene>
<name>A0A4Q2R798_9HYPH</name>
<feature type="transmembrane region" description="Helical" evidence="6">
    <location>
        <begin position="357"/>
        <end position="380"/>
    </location>
</feature>
<evidence type="ECO:0000256" key="3">
    <source>
        <dbReference type="ARBA" id="ARBA00022692"/>
    </source>
</evidence>
<comment type="caution">
    <text evidence="8">The sequence shown here is derived from an EMBL/GenBank/DDBJ whole genome shotgun (WGS) entry which is preliminary data.</text>
</comment>
<accession>A0A4Q2R798</accession>
<dbReference type="GO" id="GO:0005886">
    <property type="term" value="C:plasma membrane"/>
    <property type="evidence" value="ECO:0007669"/>
    <property type="project" value="UniProtKB-SubCell"/>
</dbReference>
<keyword evidence="2" id="KW-1003">Cell membrane</keyword>
<dbReference type="PANTHER" id="PTHR11662">
    <property type="entry name" value="SOLUTE CARRIER FAMILY 17"/>
    <property type="match status" value="1"/>
</dbReference>
<evidence type="ECO:0000256" key="6">
    <source>
        <dbReference type="SAM" id="Phobius"/>
    </source>
</evidence>
<evidence type="ECO:0000256" key="2">
    <source>
        <dbReference type="ARBA" id="ARBA00022475"/>
    </source>
</evidence>
<dbReference type="Pfam" id="PF07690">
    <property type="entry name" value="MFS_1"/>
    <property type="match status" value="1"/>
</dbReference>
<dbReference type="InterPro" id="IPR000849">
    <property type="entry name" value="Sugar_P_transporter"/>
</dbReference>
<evidence type="ECO:0000256" key="5">
    <source>
        <dbReference type="ARBA" id="ARBA00023136"/>
    </source>
</evidence>
<dbReference type="InterPro" id="IPR050382">
    <property type="entry name" value="MFS_Na/Anion_cotransporter"/>
</dbReference>
<feature type="transmembrane region" description="Helical" evidence="6">
    <location>
        <begin position="224"/>
        <end position="245"/>
    </location>
</feature>
<dbReference type="OrthoDB" id="272777at2"/>
<evidence type="ECO:0000256" key="4">
    <source>
        <dbReference type="ARBA" id="ARBA00022989"/>
    </source>
</evidence>
<evidence type="ECO:0000259" key="7">
    <source>
        <dbReference type="PROSITE" id="PS50850"/>
    </source>
</evidence>
<dbReference type="Proteomes" id="UP000289411">
    <property type="component" value="Unassembled WGS sequence"/>
</dbReference>
<dbReference type="EMBL" id="QYBC01000027">
    <property type="protein sequence ID" value="RYB01831.1"/>
    <property type="molecule type" value="Genomic_DNA"/>
</dbReference>
<sequence>MKKRHQVLLLLFVAGIINYLDRSALSVAAPLLQKDLGLSSADLGFVFSSFFVGYAVFNFVGGWAADRFGGKRVYVASMAGWSLFCALTAAATGLASLLVIRVLFGMGEGPLSATNNKIVFTWFPKREAASAVGIANCGTPLGGAIAGPIVGFAALAYGWQAAFVAAGLLGLLWLVAWQLVSSETPATHPTISDGERHAIAVDRVEPSAASDAVPLGYYLRQPTVLATAMAFFGYNYILFFFLTWFPSYLTQARHLSIKDMSLASVLPWVLGFVGLALSGILSDAIFRRTGRALQARKLVLCVCLGIAGVSVALAGLVETTGSALALMSCAVFFLYLTGGTYWAIIQDTVPGARIGSVGGFVHALANCAGIIGPTVTGLLVQGTGAFTSAFVLAGGVAAVGVAAVVVCVHPIAGSGGLEPAASYRRATV</sequence>